<comment type="similarity">
    <text evidence="1">Belongs to the UbiT family.</text>
</comment>
<organism evidence="3 4">
    <name type="scientific">Vogesella oryzagri</name>
    <dbReference type="NCBI Taxonomy" id="3160864"/>
    <lineage>
        <taxon>Bacteria</taxon>
        <taxon>Pseudomonadati</taxon>
        <taxon>Pseudomonadota</taxon>
        <taxon>Betaproteobacteria</taxon>
        <taxon>Neisseriales</taxon>
        <taxon>Chromobacteriaceae</taxon>
        <taxon>Vogesella</taxon>
    </lineage>
</organism>
<comment type="caution">
    <text evidence="3">The sequence shown here is derived from an EMBL/GenBank/DDBJ whole genome shotgun (WGS) entry which is preliminary data.</text>
</comment>
<gene>
    <name evidence="1" type="primary">ubiT</name>
    <name evidence="3" type="ORF">ABNW52_05410</name>
</gene>
<name>A0ABV1M1J7_9NEIS</name>
<proteinExistence type="inferred from homology"/>
<keyword evidence="1" id="KW-0831">Ubiquinone biosynthesis</keyword>
<dbReference type="RefSeq" id="WP_349585108.1">
    <property type="nucleotide sequence ID" value="NZ_JBEFLD010000003.1"/>
</dbReference>
<comment type="pathway">
    <text evidence="1">Cofactor biosynthesis; ubiquinone biosynthesis.</text>
</comment>
<sequence length="144" mass="15854">MAVPDLKVPAALARVLGKLPATPPVWGLTRMLNLLAARGVLPVDHSLLAGRSFRIRVLDAGITLHFASDGQRFVSAEASSEPDLQLSADLADFARLMLREEDPDTLFFNRRLRIEGDTELGLVVKNLLDSVDWQHTPLARFMAV</sequence>
<feature type="domain" description="SCP2" evidence="2">
    <location>
        <begin position="48"/>
        <end position="129"/>
    </location>
</feature>
<evidence type="ECO:0000256" key="1">
    <source>
        <dbReference type="HAMAP-Rule" id="MF_02231"/>
    </source>
</evidence>
<dbReference type="InterPro" id="IPR036527">
    <property type="entry name" value="SCP2_sterol-bd_dom_sf"/>
</dbReference>
<evidence type="ECO:0000313" key="4">
    <source>
        <dbReference type="Proteomes" id="UP001433638"/>
    </source>
</evidence>
<dbReference type="Proteomes" id="UP001433638">
    <property type="component" value="Unassembled WGS sequence"/>
</dbReference>
<reference evidence="3" key="1">
    <citation type="submission" date="2024-06" db="EMBL/GenBank/DDBJ databases">
        <title>Genome sequence of Vogesella sp. MAHUQ-64.</title>
        <authorList>
            <person name="Huq M.A."/>
        </authorList>
    </citation>
    <scope>NUCLEOTIDE SEQUENCE</scope>
    <source>
        <strain evidence="3">MAHUQ-64</strain>
    </source>
</reference>
<dbReference type="Gene3D" id="3.30.1050.10">
    <property type="entry name" value="SCP2 sterol-binding domain"/>
    <property type="match status" value="1"/>
</dbReference>
<dbReference type="SUPFAM" id="SSF55718">
    <property type="entry name" value="SCP-like"/>
    <property type="match status" value="1"/>
</dbReference>
<dbReference type="Pfam" id="PF02036">
    <property type="entry name" value="SCP2"/>
    <property type="match status" value="1"/>
</dbReference>
<evidence type="ECO:0000259" key="2">
    <source>
        <dbReference type="Pfam" id="PF02036"/>
    </source>
</evidence>
<evidence type="ECO:0000313" key="3">
    <source>
        <dbReference type="EMBL" id="MEQ6290053.1"/>
    </source>
</evidence>
<dbReference type="InterPro" id="IPR003033">
    <property type="entry name" value="SCP2_sterol-bd_dom"/>
</dbReference>
<dbReference type="HAMAP" id="MF_02231">
    <property type="entry name" value="UbiT"/>
    <property type="match status" value="1"/>
</dbReference>
<dbReference type="InterPro" id="IPR016830">
    <property type="entry name" value="UbiT"/>
</dbReference>
<accession>A0ABV1M1J7</accession>
<dbReference type="EMBL" id="JBEFLD010000003">
    <property type="protein sequence ID" value="MEQ6290053.1"/>
    <property type="molecule type" value="Genomic_DNA"/>
</dbReference>
<protein>
    <recommendedName>
        <fullName evidence="1">Ubiquinone biosynthesis accessory factor UbiT</fullName>
    </recommendedName>
</protein>
<comment type="function">
    <text evidence="1">Required for O(2)-independent ubiquinone (coenzyme Q) biosynthesis. Likely functions as an accessory factor.</text>
</comment>
<keyword evidence="4" id="KW-1185">Reference proteome</keyword>